<feature type="compositionally biased region" description="Acidic residues" evidence="6">
    <location>
        <begin position="287"/>
        <end position="312"/>
    </location>
</feature>
<sequence length="844" mass="99658">MPTSSTIIGLDLVHIKPIPGCKAFTQDITTPQCVQLLKKEIPQKADVILHDGAPNVGASWAKDAYNQNDLVLSSLRLASQFLKKGGVFVTKVFRSTDYNSLMWVFNKFFTKVEATKPLASRFVSAEIFVVCLDYLAPEYIDEKLFDSKHVFKDTETDMLQQQIQKEIVSVDKILQKRTQRHRSGYADDVHQTVYQMIDFEEFLHADNPYPIFIEYAGIKMTEEAKEKYLSLTKPPQDYQILMEDIKVLGKREIIQLLKWRSKIKHFLSKQKREQKQLQQQEEPQSAEYEDLDEAEGDKEVNEEEEEVEEQDDLEKLVDKQKEALEQQYIEEQKKELKEQRKQKQKQAQQEKKLAGRGIGFTPQEEDQELFQFSKHKNLLKLGYVDVEDKQEEKLKKEKLAFNNQKQLDQNLELIYENKKQKKENALERIRNKKQALESEQEEVDDEDLACKPIKKVKKQDDHLKISDLKSKFFDKEEFSKLKEQLKTQKESVFDNPLKNQNITQLEKKKKDKTDKEQNADKFKNDSDSEVEDEKVMDPKQLKNLQKQIQEDLNQLGDNKDIDLLRRVDKKEIEYQKKLNIKITQDPLPGEDEKVKQFELNLPISDMEKRRRKLKKMAAREEKKAKLASDKDPNHKELEIVTEKKIEDYDIDQLATNLALAKKMMRKKTREQIIENSFGRDKWENEDLPQWFLDDEERHVFKMEPITKEEFQQEKQRLYEINSRVPKKIMEAKIRKWKKAQKKLKTAAKKAQTVFDTDGINERTKMQQVRRIYNKEKANIQKEQERKVIVAKKGQASGKFKSSRKVLTVDKRLKKDKRAMKAKARIGKGKKRRQVTRRKGKKQKS</sequence>
<dbReference type="PANTHER" id="PTHR10920:SF13">
    <property type="entry name" value="PRE-RRNA 2'-O-RIBOSE RNA METHYLTRANSFERASE FTSJ3"/>
    <property type="match status" value="1"/>
</dbReference>
<feature type="region of interest" description="Disordered" evidence="6">
    <location>
        <begin position="792"/>
        <end position="844"/>
    </location>
</feature>
<accession>A0A8S1NZH3</accession>
<feature type="region of interest" description="Disordered" evidence="6">
    <location>
        <begin position="335"/>
        <end position="362"/>
    </location>
</feature>
<protein>
    <recommendedName>
        <fullName evidence="12">rRNA methyltransferase</fullName>
    </recommendedName>
</protein>
<evidence type="ECO:0000256" key="2">
    <source>
        <dbReference type="ARBA" id="ARBA00022603"/>
    </source>
</evidence>
<feature type="region of interest" description="Disordered" evidence="6">
    <location>
        <begin position="274"/>
        <end position="313"/>
    </location>
</feature>
<feature type="compositionally biased region" description="Basic and acidic residues" evidence="6">
    <location>
        <begin position="505"/>
        <end position="526"/>
    </location>
</feature>
<keyword evidence="4" id="KW-0949">S-adenosyl-L-methionine</keyword>
<dbReference type="AlphaFoldDB" id="A0A8S1NZH3"/>
<feature type="domain" description="Ribosomal RNA methyltransferase SPB1-like C-terminal" evidence="8">
    <location>
        <begin position="619"/>
        <end position="823"/>
    </location>
</feature>
<evidence type="ECO:0000259" key="8">
    <source>
        <dbReference type="Pfam" id="PF07780"/>
    </source>
</evidence>
<reference evidence="10" key="1">
    <citation type="submission" date="2021-01" db="EMBL/GenBank/DDBJ databases">
        <authorList>
            <consortium name="Genoscope - CEA"/>
            <person name="William W."/>
        </authorList>
    </citation>
    <scope>NUCLEOTIDE SEQUENCE</scope>
</reference>
<feature type="compositionally biased region" description="Basic residues" evidence="6">
    <location>
        <begin position="813"/>
        <end position="844"/>
    </location>
</feature>
<dbReference type="GO" id="GO:0000463">
    <property type="term" value="P:maturation of LSU-rRNA from tricistronic rRNA transcript (SSU-rRNA, 5.8S rRNA, LSU-rRNA)"/>
    <property type="evidence" value="ECO:0007669"/>
    <property type="project" value="TreeGrafter"/>
</dbReference>
<dbReference type="GO" id="GO:0030687">
    <property type="term" value="C:preribosome, large subunit precursor"/>
    <property type="evidence" value="ECO:0007669"/>
    <property type="project" value="TreeGrafter"/>
</dbReference>
<dbReference type="Pfam" id="PF01728">
    <property type="entry name" value="FtsJ"/>
    <property type="match status" value="1"/>
</dbReference>
<feature type="region of interest" description="Disordered" evidence="6">
    <location>
        <begin position="614"/>
        <end position="633"/>
    </location>
</feature>
<dbReference type="InterPro" id="IPR002877">
    <property type="entry name" value="RNA_MeTrfase_FtsJ_dom"/>
</dbReference>
<dbReference type="GO" id="GO:0000466">
    <property type="term" value="P:maturation of 5.8S rRNA from tricistronic rRNA transcript (SSU-rRNA, 5.8S rRNA, LSU-rRNA)"/>
    <property type="evidence" value="ECO:0007669"/>
    <property type="project" value="TreeGrafter"/>
</dbReference>
<evidence type="ECO:0000256" key="6">
    <source>
        <dbReference type="SAM" id="MobiDB-lite"/>
    </source>
</evidence>
<feature type="domain" description="DUF3381" evidence="9">
    <location>
        <begin position="176"/>
        <end position="348"/>
    </location>
</feature>
<organism evidence="10 11">
    <name type="scientific">Paramecium primaurelia</name>
    <dbReference type="NCBI Taxonomy" id="5886"/>
    <lineage>
        <taxon>Eukaryota</taxon>
        <taxon>Sar</taxon>
        <taxon>Alveolata</taxon>
        <taxon>Ciliophora</taxon>
        <taxon>Intramacronucleata</taxon>
        <taxon>Oligohymenophorea</taxon>
        <taxon>Peniculida</taxon>
        <taxon>Parameciidae</taxon>
        <taxon>Paramecium</taxon>
    </lineage>
</organism>
<keyword evidence="5" id="KW-0175">Coiled coil</keyword>
<evidence type="ECO:0008006" key="12">
    <source>
        <dbReference type="Google" id="ProtNLM"/>
    </source>
</evidence>
<evidence type="ECO:0000259" key="9">
    <source>
        <dbReference type="Pfam" id="PF11861"/>
    </source>
</evidence>
<dbReference type="PANTHER" id="PTHR10920">
    <property type="entry name" value="RIBOSOMAL RNA METHYLTRANSFERASE"/>
    <property type="match status" value="1"/>
</dbReference>
<evidence type="ECO:0000256" key="3">
    <source>
        <dbReference type="ARBA" id="ARBA00022679"/>
    </source>
</evidence>
<dbReference type="Pfam" id="PF07780">
    <property type="entry name" value="Spb1_C"/>
    <property type="match status" value="1"/>
</dbReference>
<dbReference type="InterPro" id="IPR012920">
    <property type="entry name" value="rRNA_MeTfrase_SPB1-like_C"/>
</dbReference>
<feature type="domain" description="Ribosomal RNA methyltransferase FtsJ" evidence="7">
    <location>
        <begin position="5"/>
        <end position="134"/>
    </location>
</feature>
<feature type="compositionally biased region" description="Basic and acidic residues" evidence="6">
    <location>
        <begin position="617"/>
        <end position="633"/>
    </location>
</feature>
<keyword evidence="3" id="KW-0808">Transferase</keyword>
<dbReference type="GO" id="GO:0016435">
    <property type="term" value="F:rRNA (guanine) methyltransferase activity"/>
    <property type="evidence" value="ECO:0007669"/>
    <property type="project" value="TreeGrafter"/>
</dbReference>
<evidence type="ECO:0000259" key="7">
    <source>
        <dbReference type="Pfam" id="PF01728"/>
    </source>
</evidence>
<evidence type="ECO:0000256" key="5">
    <source>
        <dbReference type="SAM" id="Coils"/>
    </source>
</evidence>
<keyword evidence="1" id="KW-0698">rRNA processing</keyword>
<feature type="coiled-coil region" evidence="5">
    <location>
        <begin position="404"/>
        <end position="449"/>
    </location>
</feature>
<gene>
    <name evidence="10" type="ORF">PPRIM_AZ9-3.1.T0980055</name>
</gene>
<dbReference type="InterPro" id="IPR050082">
    <property type="entry name" value="RNA_methyltr_RlmE"/>
</dbReference>
<proteinExistence type="predicted"/>
<evidence type="ECO:0000313" key="11">
    <source>
        <dbReference type="Proteomes" id="UP000688137"/>
    </source>
</evidence>
<dbReference type="EMBL" id="CAJJDM010000101">
    <property type="protein sequence ID" value="CAD8095203.1"/>
    <property type="molecule type" value="Genomic_DNA"/>
</dbReference>
<dbReference type="InterPro" id="IPR024576">
    <property type="entry name" value="rRNA_MeTfrase_Spb1_DUF3381"/>
</dbReference>
<dbReference type="Proteomes" id="UP000688137">
    <property type="component" value="Unassembled WGS sequence"/>
</dbReference>
<evidence type="ECO:0000256" key="1">
    <source>
        <dbReference type="ARBA" id="ARBA00022552"/>
    </source>
</evidence>
<evidence type="ECO:0000256" key="4">
    <source>
        <dbReference type="ARBA" id="ARBA00022691"/>
    </source>
</evidence>
<evidence type="ECO:0000313" key="10">
    <source>
        <dbReference type="EMBL" id="CAD8095203.1"/>
    </source>
</evidence>
<dbReference type="Pfam" id="PF11861">
    <property type="entry name" value="DUF3381"/>
    <property type="match status" value="1"/>
</dbReference>
<dbReference type="OMA" id="QRKDKYY"/>
<dbReference type="GO" id="GO:0008650">
    <property type="term" value="F:rRNA (uridine-2'-O-)-methyltransferase activity"/>
    <property type="evidence" value="ECO:0007669"/>
    <property type="project" value="TreeGrafter"/>
</dbReference>
<keyword evidence="2" id="KW-0489">Methyltransferase</keyword>
<feature type="region of interest" description="Disordered" evidence="6">
    <location>
        <begin position="489"/>
        <end position="540"/>
    </location>
</feature>
<dbReference type="GO" id="GO:0005730">
    <property type="term" value="C:nucleolus"/>
    <property type="evidence" value="ECO:0007669"/>
    <property type="project" value="TreeGrafter"/>
</dbReference>
<comment type="caution">
    <text evidence="10">The sequence shown here is derived from an EMBL/GenBank/DDBJ whole genome shotgun (WGS) entry which is preliminary data.</text>
</comment>
<keyword evidence="11" id="KW-1185">Reference proteome</keyword>
<name>A0A8S1NZH3_PARPR</name>